<dbReference type="PANTHER" id="PTHR43317:SF1">
    <property type="entry name" value="THERMOSPERMINE SYNTHASE ACAULIS5"/>
    <property type="match status" value="1"/>
</dbReference>
<dbReference type="AlphaFoldDB" id="A0A3B0XFT4"/>
<dbReference type="EMBL" id="UOFI01000018">
    <property type="protein sequence ID" value="VAW61967.1"/>
    <property type="molecule type" value="Genomic_DNA"/>
</dbReference>
<evidence type="ECO:0000256" key="1">
    <source>
        <dbReference type="ARBA" id="ARBA00023115"/>
    </source>
</evidence>
<dbReference type="Pfam" id="PF01564">
    <property type="entry name" value="Spermine_synth"/>
    <property type="match status" value="1"/>
</dbReference>
<organism evidence="2">
    <name type="scientific">hydrothermal vent metagenome</name>
    <dbReference type="NCBI Taxonomy" id="652676"/>
    <lineage>
        <taxon>unclassified sequences</taxon>
        <taxon>metagenomes</taxon>
        <taxon>ecological metagenomes</taxon>
    </lineage>
</organism>
<sequence>MAIVWSKKAAGTLYEVRSAGNSLRLYTDGVFHSQYNASQLLTGHVWDLLMLPAFFYSPNTIKRVLVLGVGGGAVLHMLRKFVAPDLIVGVELNPQHIYIGRRFFNLKHSGIQLIEADAIEWLKRYKGDKFDMIVDDLFAEKEGEPVSVVKANRRWFSCMLKQLNKEGVIVRNFINRDELLSSAGLKNPYIAEKFSSVFRLNSCFNENFVAAYVKKRVSSGELRKNLIDTPGLNPTLKTSRLRYSIRRLK</sequence>
<keyword evidence="1" id="KW-0620">Polyamine biosynthesis</keyword>
<protein>
    <recommendedName>
        <fullName evidence="3">PABS domain-containing protein</fullName>
    </recommendedName>
</protein>
<dbReference type="GO" id="GO:0006596">
    <property type="term" value="P:polyamine biosynthetic process"/>
    <property type="evidence" value="ECO:0007669"/>
    <property type="project" value="UniProtKB-KW"/>
</dbReference>
<dbReference type="Gene3D" id="3.40.50.150">
    <property type="entry name" value="Vaccinia Virus protein VP39"/>
    <property type="match status" value="1"/>
</dbReference>
<proteinExistence type="predicted"/>
<dbReference type="SUPFAM" id="SSF53335">
    <property type="entry name" value="S-adenosyl-L-methionine-dependent methyltransferases"/>
    <property type="match status" value="1"/>
</dbReference>
<gene>
    <name evidence="2" type="ORF">MNBD_GAMMA09-890</name>
</gene>
<dbReference type="PANTHER" id="PTHR43317">
    <property type="entry name" value="THERMOSPERMINE SYNTHASE ACAULIS5"/>
    <property type="match status" value="1"/>
</dbReference>
<reference evidence="2" key="1">
    <citation type="submission" date="2018-06" db="EMBL/GenBank/DDBJ databases">
        <authorList>
            <person name="Zhirakovskaya E."/>
        </authorList>
    </citation>
    <scope>NUCLEOTIDE SEQUENCE</scope>
</reference>
<evidence type="ECO:0000313" key="2">
    <source>
        <dbReference type="EMBL" id="VAW61967.1"/>
    </source>
</evidence>
<evidence type="ECO:0008006" key="3">
    <source>
        <dbReference type="Google" id="ProtNLM"/>
    </source>
</evidence>
<accession>A0A3B0XFT4</accession>
<dbReference type="CDD" id="cd02440">
    <property type="entry name" value="AdoMet_MTases"/>
    <property type="match status" value="1"/>
</dbReference>
<dbReference type="InterPro" id="IPR029063">
    <property type="entry name" value="SAM-dependent_MTases_sf"/>
</dbReference>
<name>A0A3B0XFT4_9ZZZZ</name>